<accession>A0A382DMY9</accession>
<evidence type="ECO:0000313" key="1">
    <source>
        <dbReference type="EMBL" id="SVB38983.1"/>
    </source>
</evidence>
<dbReference type="AlphaFoldDB" id="A0A382DMY9"/>
<reference evidence="1" key="1">
    <citation type="submission" date="2018-05" db="EMBL/GenBank/DDBJ databases">
        <authorList>
            <person name="Lanie J.A."/>
            <person name="Ng W.-L."/>
            <person name="Kazmierczak K.M."/>
            <person name="Andrzejewski T.M."/>
            <person name="Davidsen T.M."/>
            <person name="Wayne K.J."/>
            <person name="Tettelin H."/>
            <person name="Glass J.I."/>
            <person name="Rusch D."/>
            <person name="Podicherti R."/>
            <person name="Tsui H.-C.T."/>
            <person name="Winkler M.E."/>
        </authorList>
    </citation>
    <scope>NUCLEOTIDE SEQUENCE</scope>
</reference>
<feature type="non-terminal residue" evidence="1">
    <location>
        <position position="26"/>
    </location>
</feature>
<proteinExistence type="predicted"/>
<gene>
    <name evidence="1" type="ORF">METZ01_LOCUS191837</name>
</gene>
<dbReference type="EMBL" id="UINC01039873">
    <property type="protein sequence ID" value="SVB38983.1"/>
    <property type="molecule type" value="Genomic_DNA"/>
</dbReference>
<organism evidence="1">
    <name type="scientific">marine metagenome</name>
    <dbReference type="NCBI Taxonomy" id="408172"/>
    <lineage>
        <taxon>unclassified sequences</taxon>
        <taxon>metagenomes</taxon>
        <taxon>ecological metagenomes</taxon>
    </lineage>
</organism>
<protein>
    <submittedName>
        <fullName evidence="1">Uncharacterized protein</fullName>
    </submittedName>
</protein>
<name>A0A382DMY9_9ZZZZ</name>
<sequence>MQVKRFNVKFTKAWDQMVWQANNGTI</sequence>